<name>A0A9D4R8S7_DREPO</name>
<dbReference type="AlphaFoldDB" id="A0A9D4R8S7"/>
<gene>
    <name evidence="1" type="ORF">DPMN_102007</name>
</gene>
<comment type="caution">
    <text evidence="1">The sequence shown here is derived from an EMBL/GenBank/DDBJ whole genome shotgun (WGS) entry which is preliminary data.</text>
</comment>
<keyword evidence="2" id="KW-1185">Reference proteome</keyword>
<accession>A0A9D4R8S7</accession>
<evidence type="ECO:0000313" key="2">
    <source>
        <dbReference type="Proteomes" id="UP000828390"/>
    </source>
</evidence>
<evidence type="ECO:0000313" key="1">
    <source>
        <dbReference type="EMBL" id="KAH3859289.1"/>
    </source>
</evidence>
<reference evidence="1" key="1">
    <citation type="journal article" date="2019" name="bioRxiv">
        <title>The Genome of the Zebra Mussel, Dreissena polymorpha: A Resource for Invasive Species Research.</title>
        <authorList>
            <person name="McCartney M.A."/>
            <person name="Auch B."/>
            <person name="Kono T."/>
            <person name="Mallez S."/>
            <person name="Zhang Y."/>
            <person name="Obille A."/>
            <person name="Becker A."/>
            <person name="Abrahante J.E."/>
            <person name="Garbe J."/>
            <person name="Badalamenti J.P."/>
            <person name="Herman A."/>
            <person name="Mangelson H."/>
            <person name="Liachko I."/>
            <person name="Sullivan S."/>
            <person name="Sone E.D."/>
            <person name="Koren S."/>
            <person name="Silverstein K.A.T."/>
            <person name="Beckman K.B."/>
            <person name="Gohl D.M."/>
        </authorList>
    </citation>
    <scope>NUCLEOTIDE SEQUENCE</scope>
    <source>
        <strain evidence="1">Duluth1</strain>
        <tissue evidence="1">Whole animal</tissue>
    </source>
</reference>
<organism evidence="1 2">
    <name type="scientific">Dreissena polymorpha</name>
    <name type="common">Zebra mussel</name>
    <name type="synonym">Mytilus polymorpha</name>
    <dbReference type="NCBI Taxonomy" id="45954"/>
    <lineage>
        <taxon>Eukaryota</taxon>
        <taxon>Metazoa</taxon>
        <taxon>Spiralia</taxon>
        <taxon>Lophotrochozoa</taxon>
        <taxon>Mollusca</taxon>
        <taxon>Bivalvia</taxon>
        <taxon>Autobranchia</taxon>
        <taxon>Heteroconchia</taxon>
        <taxon>Euheterodonta</taxon>
        <taxon>Imparidentia</taxon>
        <taxon>Neoheterodontei</taxon>
        <taxon>Myida</taxon>
        <taxon>Dreissenoidea</taxon>
        <taxon>Dreissenidae</taxon>
        <taxon>Dreissena</taxon>
    </lineage>
</organism>
<proteinExistence type="predicted"/>
<dbReference type="EMBL" id="JAIWYP010000003">
    <property type="protein sequence ID" value="KAH3859289.1"/>
    <property type="molecule type" value="Genomic_DNA"/>
</dbReference>
<protein>
    <submittedName>
        <fullName evidence="1">Uncharacterized protein</fullName>
    </submittedName>
</protein>
<dbReference type="Proteomes" id="UP000828390">
    <property type="component" value="Unassembled WGS sequence"/>
</dbReference>
<reference evidence="1" key="2">
    <citation type="submission" date="2020-11" db="EMBL/GenBank/DDBJ databases">
        <authorList>
            <person name="McCartney M.A."/>
            <person name="Auch B."/>
            <person name="Kono T."/>
            <person name="Mallez S."/>
            <person name="Becker A."/>
            <person name="Gohl D.M."/>
            <person name="Silverstein K.A.T."/>
            <person name="Koren S."/>
            <person name="Bechman K.B."/>
            <person name="Herman A."/>
            <person name="Abrahante J.E."/>
            <person name="Garbe J."/>
        </authorList>
    </citation>
    <scope>NUCLEOTIDE SEQUENCE</scope>
    <source>
        <strain evidence="1">Duluth1</strain>
        <tissue evidence="1">Whole animal</tissue>
    </source>
</reference>
<sequence>MSAPSPPLCPFRFRGCCETTIHLRTITIPLGDPSKFWESAKSAEEDVRFEG</sequence>